<dbReference type="Proteomes" id="UP000460435">
    <property type="component" value="Unassembled WGS sequence"/>
</dbReference>
<accession>A0A7K3M7F3</accession>
<dbReference type="EMBL" id="WLZY01000007">
    <property type="protein sequence ID" value="NDL59216.1"/>
    <property type="molecule type" value="Genomic_DNA"/>
</dbReference>
<dbReference type="SMART" id="SM00257">
    <property type="entry name" value="LysM"/>
    <property type="match status" value="1"/>
</dbReference>
<evidence type="ECO:0000259" key="2">
    <source>
        <dbReference type="PROSITE" id="PS51782"/>
    </source>
</evidence>
<evidence type="ECO:0000313" key="3">
    <source>
        <dbReference type="EMBL" id="NDL59216.1"/>
    </source>
</evidence>
<organism evidence="3 4">
    <name type="scientific">Phytoactinopolyspora mesophila</name>
    <dbReference type="NCBI Taxonomy" id="2650750"/>
    <lineage>
        <taxon>Bacteria</taxon>
        <taxon>Bacillati</taxon>
        <taxon>Actinomycetota</taxon>
        <taxon>Actinomycetes</taxon>
        <taxon>Jiangellales</taxon>
        <taxon>Jiangellaceae</taxon>
        <taxon>Phytoactinopolyspora</taxon>
    </lineage>
</organism>
<evidence type="ECO:0000313" key="4">
    <source>
        <dbReference type="Proteomes" id="UP000460435"/>
    </source>
</evidence>
<keyword evidence="1" id="KW-1133">Transmembrane helix</keyword>
<gene>
    <name evidence="3" type="ORF">F7O44_19280</name>
</gene>
<reference evidence="3 4" key="1">
    <citation type="submission" date="2019-11" db="EMBL/GenBank/DDBJ databases">
        <authorList>
            <person name="Li X.-J."/>
            <person name="Feng X.-M."/>
        </authorList>
    </citation>
    <scope>NUCLEOTIDE SEQUENCE [LARGE SCALE GENOMIC DNA]</scope>
    <source>
        <strain evidence="3 4">XMNu-373</strain>
    </source>
</reference>
<proteinExistence type="predicted"/>
<comment type="caution">
    <text evidence="3">The sequence shown here is derived from an EMBL/GenBank/DDBJ whole genome shotgun (WGS) entry which is preliminary data.</text>
</comment>
<keyword evidence="1" id="KW-0812">Transmembrane</keyword>
<dbReference type="Pfam" id="PF01476">
    <property type="entry name" value="LysM"/>
    <property type="match status" value="1"/>
</dbReference>
<feature type="transmembrane region" description="Helical" evidence="1">
    <location>
        <begin position="182"/>
        <end position="200"/>
    </location>
</feature>
<sequence>MDAQSCGPALRASCADGVRLARNSDTIKHLFEIFSTLSVPPCRTIRTDVLSNGCSVLGQSDREEPEVEVMAIITAATVRKTEAQAAGESRGATREHGRRVVMLGRASGRVAGPGAAPVEEAASEAPVRVRRVRPAPIGDRQLGDRQPVGVRRVSPGRAAVRSCSSAAAPSMHGSRLTRRGRIVVALIWVVLIAAAALPFAQQGNGAGSDAQTVSVPVEAGDTLWHVARAVNPDADPRPLVDAIIELNGLRSGSDIHPGDTLLVPLGLG</sequence>
<keyword evidence="1" id="KW-0472">Membrane</keyword>
<dbReference type="PROSITE" id="PS51782">
    <property type="entry name" value="LYSM"/>
    <property type="match status" value="1"/>
</dbReference>
<dbReference type="InterPro" id="IPR018392">
    <property type="entry name" value="LysM"/>
</dbReference>
<dbReference type="InterPro" id="IPR036779">
    <property type="entry name" value="LysM_dom_sf"/>
</dbReference>
<dbReference type="CDD" id="cd00118">
    <property type="entry name" value="LysM"/>
    <property type="match status" value="1"/>
</dbReference>
<name>A0A7K3M7F3_9ACTN</name>
<keyword evidence="4" id="KW-1185">Reference proteome</keyword>
<protein>
    <submittedName>
        <fullName evidence="3">LysM peptidoglycan-binding domain-containing protein</fullName>
    </submittedName>
</protein>
<dbReference type="Gene3D" id="3.10.350.10">
    <property type="entry name" value="LysM domain"/>
    <property type="match status" value="1"/>
</dbReference>
<dbReference type="AlphaFoldDB" id="A0A7K3M7F3"/>
<feature type="domain" description="LysM" evidence="2">
    <location>
        <begin position="213"/>
        <end position="263"/>
    </location>
</feature>
<evidence type="ECO:0000256" key="1">
    <source>
        <dbReference type="SAM" id="Phobius"/>
    </source>
</evidence>